<dbReference type="EMBL" id="WTVQ01000017">
    <property type="protein sequence ID" value="NMG75432.1"/>
    <property type="molecule type" value="Genomic_DNA"/>
</dbReference>
<accession>A0ABX1QD59</accession>
<dbReference type="InterPro" id="IPR021332">
    <property type="entry name" value="DUF2944"/>
</dbReference>
<keyword evidence="2" id="KW-1185">Reference proteome</keyword>
<gene>
    <name evidence="1" type="ORF">GPA25_11755</name>
</gene>
<name>A0ABX1QD59_9RHOO</name>
<protein>
    <submittedName>
        <fullName evidence="1">DUF2946 family protein</fullName>
    </submittedName>
</protein>
<comment type="caution">
    <text evidence="1">The sequence shown here is derived from an EMBL/GenBank/DDBJ whole genome shotgun (WGS) entry which is preliminary data.</text>
</comment>
<dbReference type="Pfam" id="PF11161">
    <property type="entry name" value="DUF2944"/>
    <property type="match status" value="1"/>
</dbReference>
<evidence type="ECO:0000313" key="1">
    <source>
        <dbReference type="EMBL" id="NMG75432.1"/>
    </source>
</evidence>
<sequence>MMSTPNPAAIARWPDVPACYDWLSLDRRGLWRLQGEPVAHPGLIRFLNNSYGSDGAGNWLVHNGPQRVFVMLDYTPWVFRLDPDGGLGTHTGIAASAPDAAYLDEEGSVLLHTAAGIGLLDDRDLAAFLAACQRGDGSPADDTALLDVMEGGAGVFWHGLPLQSIARDEVPARFGFRPRPTP</sequence>
<evidence type="ECO:0000313" key="2">
    <source>
        <dbReference type="Proteomes" id="UP000648984"/>
    </source>
</evidence>
<reference evidence="1 2" key="1">
    <citation type="submission" date="2019-12" db="EMBL/GenBank/DDBJ databases">
        <title>Comparative genomics gives insights into the taxonomy of the Azoarcus-Aromatoleum group and reveals separate origins of nif in the plant-associated Azoarcus and non-plant-associated Aromatoleum sub-groups.</title>
        <authorList>
            <person name="Lafos M."/>
            <person name="Maluk M."/>
            <person name="Batista M."/>
            <person name="Junghare M."/>
            <person name="Carmona M."/>
            <person name="Faoro H."/>
            <person name="Cruz L.M."/>
            <person name="Battistoni F."/>
            <person name="De Souza E."/>
            <person name="Pedrosa F."/>
            <person name="Chen W.-M."/>
            <person name="Poole P.S."/>
            <person name="Dixon R.A."/>
            <person name="James E.K."/>
        </authorList>
    </citation>
    <scope>NUCLEOTIDE SEQUENCE [LARGE SCALE GENOMIC DNA]</scope>
    <source>
        <strain evidence="1 2">22Lin</strain>
    </source>
</reference>
<proteinExistence type="predicted"/>
<organism evidence="1 2">
    <name type="scientific">Aromatoleum diolicum</name>
    <dbReference type="NCBI Taxonomy" id="75796"/>
    <lineage>
        <taxon>Bacteria</taxon>
        <taxon>Pseudomonadati</taxon>
        <taxon>Pseudomonadota</taxon>
        <taxon>Betaproteobacteria</taxon>
        <taxon>Rhodocyclales</taxon>
        <taxon>Rhodocyclaceae</taxon>
        <taxon>Aromatoleum</taxon>
    </lineage>
</organism>
<dbReference type="Proteomes" id="UP000648984">
    <property type="component" value="Unassembled WGS sequence"/>
</dbReference>
<dbReference type="RefSeq" id="WP_169260580.1">
    <property type="nucleotide sequence ID" value="NZ_WTVQ01000017.1"/>
</dbReference>